<dbReference type="Gene3D" id="3.60.70.12">
    <property type="entry name" value="L-amino peptidase D-ALA esterase/amidase"/>
    <property type="match status" value="1"/>
</dbReference>
<dbReference type="EMBL" id="SLWU01000030">
    <property type="protein sequence ID" value="TCO57525.1"/>
    <property type="molecule type" value="Genomic_DNA"/>
</dbReference>
<organism evidence="2 3">
    <name type="scientific">Caldanaerobacter subterraneus</name>
    <dbReference type="NCBI Taxonomy" id="911092"/>
    <lineage>
        <taxon>Bacteria</taxon>
        <taxon>Bacillati</taxon>
        <taxon>Bacillota</taxon>
        <taxon>Clostridia</taxon>
        <taxon>Thermoanaerobacterales</taxon>
        <taxon>Thermoanaerobacteraceae</taxon>
        <taxon>Caldanaerobacter</taxon>
    </lineage>
</organism>
<comment type="similarity">
    <text evidence="1">Belongs to the peptidase S58 family.</text>
</comment>
<evidence type="ECO:0000256" key="1">
    <source>
        <dbReference type="ARBA" id="ARBA00007068"/>
    </source>
</evidence>
<dbReference type="CDD" id="cd02252">
    <property type="entry name" value="nylC_like"/>
    <property type="match status" value="1"/>
</dbReference>
<gene>
    <name evidence="2" type="ORF">EV203_13021</name>
</gene>
<dbReference type="OMA" id="PHFWAAP"/>
<name>A0A4R2JTN0_9THEO</name>
<keyword evidence="2" id="KW-0378">Hydrolase</keyword>
<keyword evidence="2" id="KW-0031">Aminopeptidase</keyword>
<sequence>MSIREIDIKEIEGIKVGNAENVEAGTGCTVVICEEGATPGVDVRGGAPGTRETDLIRSENLVEKIHAVVLAGGSAFGLDAASGVMRYLEEKGIGFDTGVLKIPIVASAILFDLAVGNPYIRPDFEMGYKACVNAEKGEFTYGNKGAGTGASVGKFLGIKRAMKSGLGCYALQAGELKVGAVVAVNALGDVFDPETGEVIAGLLDEKGEKIISTEEAIIENIGREKSVFRNNTTIGVVITNAMLSKAEANKVASMAHDGYARAIKPVHTMFDGDTIFVMATGKVKVDPTSVGVLAVKAVERAIVRAVKEAESAYGLKSYKDLKKF</sequence>
<dbReference type="RefSeq" id="WP_011025988.1">
    <property type="nucleotide sequence ID" value="NZ_SLWU01000030.1"/>
</dbReference>
<dbReference type="PANTHER" id="PTHR36512">
    <property type="entry name" value="D-AMINOPEPTIDASE"/>
    <property type="match status" value="1"/>
</dbReference>
<evidence type="ECO:0000313" key="3">
    <source>
        <dbReference type="Proteomes" id="UP000294886"/>
    </source>
</evidence>
<dbReference type="PANTHER" id="PTHR36512:SF3">
    <property type="entry name" value="BLR5678 PROTEIN"/>
    <property type="match status" value="1"/>
</dbReference>
<comment type="caution">
    <text evidence="2">The sequence shown here is derived from an EMBL/GenBank/DDBJ whole genome shotgun (WGS) entry which is preliminary data.</text>
</comment>
<dbReference type="GO" id="GO:0004177">
    <property type="term" value="F:aminopeptidase activity"/>
    <property type="evidence" value="ECO:0007669"/>
    <property type="project" value="UniProtKB-KW"/>
</dbReference>
<accession>A0A4R2JTN0</accession>
<proteinExistence type="inferred from homology"/>
<dbReference type="InterPro" id="IPR005321">
    <property type="entry name" value="Peptidase_S58_DmpA"/>
</dbReference>
<reference evidence="2 3" key="1">
    <citation type="submission" date="2019-03" db="EMBL/GenBank/DDBJ databases">
        <title>Genomic Encyclopedia of Type Strains, Phase IV (KMG-IV): sequencing the most valuable type-strain genomes for metagenomic binning, comparative biology and taxonomic classification.</title>
        <authorList>
            <person name="Goeker M."/>
        </authorList>
    </citation>
    <scope>NUCLEOTIDE SEQUENCE [LARGE SCALE GENOMIC DNA]</scope>
    <source>
        <strain evidence="2 3">DSM 13054</strain>
    </source>
</reference>
<evidence type="ECO:0000313" key="2">
    <source>
        <dbReference type="EMBL" id="TCO57525.1"/>
    </source>
</evidence>
<dbReference type="Proteomes" id="UP000294886">
    <property type="component" value="Unassembled WGS sequence"/>
</dbReference>
<keyword evidence="2" id="KW-0645">Protease</keyword>
<dbReference type="Pfam" id="PF03576">
    <property type="entry name" value="Peptidase_S58"/>
    <property type="match status" value="1"/>
</dbReference>
<dbReference type="AlphaFoldDB" id="A0A4R2JTN0"/>
<dbReference type="SUPFAM" id="SSF56266">
    <property type="entry name" value="DmpA/ArgJ-like"/>
    <property type="match status" value="1"/>
</dbReference>
<dbReference type="InterPro" id="IPR016117">
    <property type="entry name" value="ArgJ-like_dom_sf"/>
</dbReference>
<protein>
    <submittedName>
        <fullName evidence="2">L-aminopeptidase/D-esterase-like protein</fullName>
    </submittedName>
</protein>